<name>A0AAX4IGS2_9PEZI</name>
<evidence type="ECO:0000256" key="2">
    <source>
        <dbReference type="ARBA" id="ARBA00022692"/>
    </source>
</evidence>
<keyword evidence="3 7" id="KW-1133">Transmembrane helix</keyword>
<keyword evidence="4 7" id="KW-0472">Membrane</keyword>
<protein>
    <recommendedName>
        <fullName evidence="8">Rhodopsin domain-containing protein</fullName>
    </recommendedName>
</protein>
<dbReference type="EMBL" id="CP137308">
    <property type="protein sequence ID" value="WQF82198.1"/>
    <property type="molecule type" value="Genomic_DNA"/>
</dbReference>
<evidence type="ECO:0000256" key="6">
    <source>
        <dbReference type="SAM" id="MobiDB-lite"/>
    </source>
</evidence>
<feature type="compositionally biased region" description="Polar residues" evidence="6">
    <location>
        <begin position="304"/>
        <end position="313"/>
    </location>
</feature>
<evidence type="ECO:0000313" key="9">
    <source>
        <dbReference type="EMBL" id="WQF82198.1"/>
    </source>
</evidence>
<sequence length="499" mass="54933">MLILYSPPKEDMDPSPSGTDARVGITDGVLPENSHENLVDLIIGVTSALLAVTAIFVALRIYVRAFFIKKWRADDTMLVCSFFAVVFHDTMICLGTRFGLGKHVWMTPIKTIIKGQKLAMSVIMLYNIAFISIKITFLLQYRRVFPLPKVELLCNIGIAFLVVFGLSTLISAGVTYGIIFRNNYWNSPINILGWWLANASLHLVTDILIFILPLPLLGMLKLHKPQKLALFASFSLGFLTCAISIIRIISLPGSFDTVDQTYESTPTILWSIAELSSAVICCCIPTLRPLVQGSRYLPGGSASGGSDFSNTPRSRPALPQPSDRISSSISCASDTAMRKHRPSFTWKRSRQRSEQSTIAGVDDIEPMPGTPMLPVTPMLPATPMLPVTPMMPTMPVMAAMPTVEVNGVRRESGGTVESVGPRQQRRNSVRSSVYSDRSVGLGDGGLRRDLSLRRHMSMALTERDSDDDVYYFGVTEEQVDLECPTPLSPPPKSRKSTSE</sequence>
<dbReference type="Proteomes" id="UP001322277">
    <property type="component" value="Chromosome 4"/>
</dbReference>
<evidence type="ECO:0000256" key="4">
    <source>
        <dbReference type="ARBA" id="ARBA00023136"/>
    </source>
</evidence>
<feature type="transmembrane region" description="Helical" evidence="7">
    <location>
        <begin position="41"/>
        <end position="63"/>
    </location>
</feature>
<feature type="transmembrane region" description="Helical" evidence="7">
    <location>
        <begin position="152"/>
        <end position="179"/>
    </location>
</feature>
<reference evidence="10" key="1">
    <citation type="journal article" date="2023" name="bioRxiv">
        <title>Complete genome of the Medicago anthracnose fungus, Colletotrichum destructivum, reveals a mini-chromosome-like region within a core chromosome.</title>
        <authorList>
            <person name="Lapalu N."/>
            <person name="Simon A."/>
            <person name="Lu A."/>
            <person name="Plaumann P.-L."/>
            <person name="Amselem J."/>
            <person name="Pigne S."/>
            <person name="Auger A."/>
            <person name="Koch C."/>
            <person name="Dallery J.-F."/>
            <person name="O'Connell R.J."/>
        </authorList>
    </citation>
    <scope>NUCLEOTIDE SEQUENCE [LARGE SCALE GENOMIC DNA]</scope>
    <source>
        <strain evidence="10">CBS 520.97</strain>
    </source>
</reference>
<feature type="compositionally biased region" description="Low complexity" evidence="6">
    <location>
        <begin position="429"/>
        <end position="440"/>
    </location>
</feature>
<dbReference type="GO" id="GO:0016020">
    <property type="term" value="C:membrane"/>
    <property type="evidence" value="ECO:0007669"/>
    <property type="project" value="UniProtKB-SubCell"/>
</dbReference>
<comment type="similarity">
    <text evidence="5">Belongs to the SAT4 family.</text>
</comment>
<gene>
    <name evidence="9" type="ORF">CDEST_07212</name>
</gene>
<dbReference type="PANTHER" id="PTHR33048">
    <property type="entry name" value="PTH11-LIKE INTEGRAL MEMBRANE PROTEIN (AFU_ORTHOLOGUE AFUA_5G11245)"/>
    <property type="match status" value="1"/>
</dbReference>
<accession>A0AAX4IGS2</accession>
<dbReference type="KEGG" id="cdet:87943715"/>
<feature type="transmembrane region" description="Helical" evidence="7">
    <location>
        <begin position="191"/>
        <end position="216"/>
    </location>
</feature>
<evidence type="ECO:0000313" key="10">
    <source>
        <dbReference type="Proteomes" id="UP001322277"/>
    </source>
</evidence>
<dbReference type="PANTHER" id="PTHR33048:SF132">
    <property type="entry name" value="MEMBRANE PROTEIN, PUTATIVE (AFU_ORTHOLOGUE AFUA_6G07820)-RELATED"/>
    <property type="match status" value="1"/>
</dbReference>
<dbReference type="RefSeq" id="XP_062779422.1">
    <property type="nucleotide sequence ID" value="XM_062923371.1"/>
</dbReference>
<dbReference type="InterPro" id="IPR052337">
    <property type="entry name" value="SAT4-like"/>
</dbReference>
<dbReference type="GeneID" id="87943715"/>
<keyword evidence="2 7" id="KW-0812">Transmembrane</keyword>
<dbReference type="AlphaFoldDB" id="A0AAX4IGS2"/>
<feature type="region of interest" description="Disordered" evidence="6">
    <location>
        <begin position="301"/>
        <end position="327"/>
    </location>
</feature>
<keyword evidence="10" id="KW-1185">Reference proteome</keyword>
<feature type="region of interest" description="Disordered" evidence="6">
    <location>
        <begin position="411"/>
        <end position="445"/>
    </location>
</feature>
<evidence type="ECO:0000256" key="5">
    <source>
        <dbReference type="ARBA" id="ARBA00038359"/>
    </source>
</evidence>
<feature type="transmembrane region" description="Helical" evidence="7">
    <location>
        <begin position="118"/>
        <end position="140"/>
    </location>
</feature>
<organism evidence="9 10">
    <name type="scientific">Colletotrichum destructivum</name>
    <dbReference type="NCBI Taxonomy" id="34406"/>
    <lineage>
        <taxon>Eukaryota</taxon>
        <taxon>Fungi</taxon>
        <taxon>Dikarya</taxon>
        <taxon>Ascomycota</taxon>
        <taxon>Pezizomycotina</taxon>
        <taxon>Sordariomycetes</taxon>
        <taxon>Hypocreomycetidae</taxon>
        <taxon>Glomerellales</taxon>
        <taxon>Glomerellaceae</taxon>
        <taxon>Colletotrichum</taxon>
        <taxon>Colletotrichum destructivum species complex</taxon>
    </lineage>
</organism>
<evidence type="ECO:0000256" key="7">
    <source>
        <dbReference type="SAM" id="Phobius"/>
    </source>
</evidence>
<proteinExistence type="inferred from homology"/>
<dbReference type="InterPro" id="IPR049326">
    <property type="entry name" value="Rhodopsin_dom_fungi"/>
</dbReference>
<feature type="transmembrane region" description="Helical" evidence="7">
    <location>
        <begin position="228"/>
        <end position="248"/>
    </location>
</feature>
<evidence type="ECO:0000256" key="1">
    <source>
        <dbReference type="ARBA" id="ARBA00004141"/>
    </source>
</evidence>
<evidence type="ECO:0000259" key="8">
    <source>
        <dbReference type="Pfam" id="PF20684"/>
    </source>
</evidence>
<feature type="transmembrane region" description="Helical" evidence="7">
    <location>
        <begin position="75"/>
        <end position="98"/>
    </location>
</feature>
<feature type="domain" description="Rhodopsin" evidence="8">
    <location>
        <begin position="59"/>
        <end position="292"/>
    </location>
</feature>
<dbReference type="Pfam" id="PF20684">
    <property type="entry name" value="Fung_rhodopsin"/>
    <property type="match status" value="1"/>
</dbReference>
<comment type="subcellular location">
    <subcellularLocation>
        <location evidence="1">Membrane</location>
        <topology evidence="1">Multi-pass membrane protein</topology>
    </subcellularLocation>
</comment>
<evidence type="ECO:0000256" key="3">
    <source>
        <dbReference type="ARBA" id="ARBA00022989"/>
    </source>
</evidence>